<dbReference type="GO" id="GO:0008296">
    <property type="term" value="F:3'-5'-DNA exonuclease activity"/>
    <property type="evidence" value="ECO:0007669"/>
    <property type="project" value="TreeGrafter"/>
</dbReference>
<evidence type="ECO:0000256" key="1">
    <source>
        <dbReference type="ARBA" id="ARBA00009275"/>
    </source>
</evidence>
<organism evidence="6 7">
    <name type="scientific">Leucosporidium creatinivorum</name>
    <dbReference type="NCBI Taxonomy" id="106004"/>
    <lineage>
        <taxon>Eukaryota</taxon>
        <taxon>Fungi</taxon>
        <taxon>Dikarya</taxon>
        <taxon>Basidiomycota</taxon>
        <taxon>Pucciniomycotina</taxon>
        <taxon>Microbotryomycetes</taxon>
        <taxon>Leucosporidiales</taxon>
        <taxon>Leucosporidium</taxon>
    </lineage>
</organism>
<evidence type="ECO:0000256" key="2">
    <source>
        <dbReference type="ARBA" id="ARBA00022722"/>
    </source>
</evidence>
<dbReference type="SUPFAM" id="SSF51556">
    <property type="entry name" value="Metallo-dependent hydrolases"/>
    <property type="match status" value="1"/>
</dbReference>
<dbReference type="GO" id="GO:0005829">
    <property type="term" value="C:cytosol"/>
    <property type="evidence" value="ECO:0007669"/>
    <property type="project" value="TreeGrafter"/>
</dbReference>
<dbReference type="InterPro" id="IPR001130">
    <property type="entry name" value="TatD-like"/>
</dbReference>
<dbReference type="GO" id="GO:0046872">
    <property type="term" value="F:metal ion binding"/>
    <property type="evidence" value="ECO:0007669"/>
    <property type="project" value="UniProtKB-KW"/>
</dbReference>
<dbReference type="AlphaFoldDB" id="A0A1Y2FVQ8"/>
<gene>
    <name evidence="6" type="ORF">BCR35DRAFT_301957</name>
</gene>
<dbReference type="Gene3D" id="3.20.20.140">
    <property type="entry name" value="Metal-dependent hydrolases"/>
    <property type="match status" value="1"/>
</dbReference>
<feature type="binding site" evidence="5">
    <location>
        <position position="228"/>
    </location>
    <ligand>
        <name>a divalent metal cation</name>
        <dbReference type="ChEBI" id="CHEBI:60240"/>
        <label>1</label>
    </ligand>
</feature>
<dbReference type="PANTHER" id="PTHR10060">
    <property type="entry name" value="TATD FAMILY DEOXYRIBONUCLEASE"/>
    <property type="match status" value="1"/>
</dbReference>
<comment type="caution">
    <text evidence="6">The sequence shown here is derived from an EMBL/GenBank/DDBJ whole genome shotgun (WGS) entry which is preliminary data.</text>
</comment>
<dbReference type="PANTHER" id="PTHR10060:SF15">
    <property type="entry name" value="DEOXYRIBONUCLEASE TATDN1"/>
    <property type="match status" value="1"/>
</dbReference>
<keyword evidence="7" id="KW-1185">Reference proteome</keyword>
<dbReference type="EMBL" id="MCGR01000012">
    <property type="protein sequence ID" value="ORY88049.1"/>
    <property type="molecule type" value="Genomic_DNA"/>
</dbReference>
<feature type="binding site" evidence="5">
    <location>
        <position position="181"/>
    </location>
    <ligand>
        <name>a divalent metal cation</name>
        <dbReference type="ChEBI" id="CHEBI:60240"/>
        <label>2</label>
    </ligand>
</feature>
<comment type="similarity">
    <text evidence="1">Belongs to the metallo-dependent hydrolases superfamily. TatD-type hydrolase family.</text>
</comment>
<dbReference type="InParanoid" id="A0A1Y2FVQ8"/>
<keyword evidence="3 5" id="KW-0479">Metal-binding</keyword>
<name>A0A1Y2FVQ8_9BASI</name>
<protein>
    <submittedName>
        <fullName evidence="6">TatD related DNase</fullName>
    </submittedName>
</protein>
<dbReference type="Proteomes" id="UP000193467">
    <property type="component" value="Unassembled WGS sequence"/>
</dbReference>
<sequence length="319" mass="35008">MAAPSPPKLIDIGSNLGDPVFRGSYHGKQAHSDDFLDILERARAAGVGTQLLTGDCLSGSKEVIALAKEHAGLYATTGCHPCRAQEFDTFPGGPDAYLEALAKVIEENKGPEGRVLAVGECGLDYDRLHLCPKDVQLKHFPPQLELASRFNLPLFLHSRAAHRDFVDIIKAHVKPLRGVVHSHSESLEQALECIQLGFYIGINCSLKTPENVECVRQLPLDKIMIESDCPWCEIRPSHASHPHLSTITSSITHSHLEPLYIPPSVKKERWTSGKGVKGRNEPCSTGQVAWVVSQLKGVSVEEVAEQTYRNTCELFGIPE</sequence>
<feature type="binding site" evidence="5">
    <location>
        <position position="157"/>
    </location>
    <ligand>
        <name>a divalent metal cation</name>
        <dbReference type="ChEBI" id="CHEBI:60240"/>
        <label>2</label>
    </ligand>
</feature>
<dbReference type="InterPro" id="IPR032466">
    <property type="entry name" value="Metal_Hydrolase"/>
</dbReference>
<proteinExistence type="inferred from homology"/>
<evidence type="ECO:0000313" key="6">
    <source>
        <dbReference type="EMBL" id="ORY88049.1"/>
    </source>
</evidence>
<keyword evidence="2" id="KW-0540">Nuclease</keyword>
<dbReference type="PIRSF" id="PIRSF005902">
    <property type="entry name" value="DNase_TatD"/>
    <property type="match status" value="1"/>
</dbReference>
<dbReference type="FunCoup" id="A0A1Y2FVQ8">
    <property type="interactions" value="222"/>
</dbReference>
<evidence type="ECO:0000256" key="3">
    <source>
        <dbReference type="ARBA" id="ARBA00022723"/>
    </source>
</evidence>
<evidence type="ECO:0000313" key="7">
    <source>
        <dbReference type="Proteomes" id="UP000193467"/>
    </source>
</evidence>
<reference evidence="6" key="1">
    <citation type="submission" date="2016-07" db="EMBL/GenBank/DDBJ databases">
        <title>Pervasive Adenine N6-methylation of Active Genes in Fungi.</title>
        <authorList>
            <consortium name="DOE Joint Genome Institute"/>
            <person name="Mondo S.J."/>
            <person name="Dannebaum R.O."/>
            <person name="Kuo R.C."/>
            <person name="Labutti K."/>
            <person name="Haridas S."/>
            <person name="Kuo A."/>
            <person name="Salamov A."/>
            <person name="Ahrendt S.R."/>
            <person name="Lipzen A."/>
            <person name="Sullivan W."/>
            <person name="Andreopoulos W.B."/>
            <person name="Clum A."/>
            <person name="Lindquist E."/>
            <person name="Daum C."/>
            <person name="Ramamoorthy G.K."/>
            <person name="Gryganskyi A."/>
            <person name="Culley D."/>
            <person name="Magnuson J.K."/>
            <person name="James T.Y."/>
            <person name="O'Malley M.A."/>
            <person name="Stajich J.E."/>
            <person name="Spatafora J.W."/>
            <person name="Visel A."/>
            <person name="Grigoriev I.V."/>
        </authorList>
    </citation>
    <scope>NUCLEOTIDE SEQUENCE [LARGE SCALE GENOMIC DNA]</scope>
    <source>
        <strain evidence="6">62-1032</strain>
    </source>
</reference>
<dbReference type="STRING" id="106004.A0A1Y2FVQ8"/>
<feature type="binding site" evidence="5">
    <location>
        <position position="120"/>
    </location>
    <ligand>
        <name>a divalent metal cation</name>
        <dbReference type="ChEBI" id="CHEBI:60240"/>
        <label>1</label>
    </ligand>
</feature>
<dbReference type="OrthoDB" id="2534735at2759"/>
<evidence type="ECO:0000256" key="5">
    <source>
        <dbReference type="PIRSR" id="PIRSR005902-1"/>
    </source>
</evidence>
<dbReference type="InterPro" id="IPR050891">
    <property type="entry name" value="TatD-type_Hydrolase"/>
</dbReference>
<evidence type="ECO:0000256" key="4">
    <source>
        <dbReference type="ARBA" id="ARBA00022801"/>
    </source>
</evidence>
<dbReference type="CDD" id="cd01310">
    <property type="entry name" value="TatD_DNAse"/>
    <property type="match status" value="1"/>
</dbReference>
<accession>A0A1Y2FVQ8</accession>
<keyword evidence="4" id="KW-0378">Hydrolase</keyword>
<dbReference type="Pfam" id="PF01026">
    <property type="entry name" value="TatD_DNase"/>
    <property type="match status" value="1"/>
</dbReference>